<dbReference type="RefSeq" id="WP_009346044.1">
    <property type="nucleotide sequence ID" value="NZ_JBGMEF010000039.1"/>
</dbReference>
<evidence type="ECO:0000313" key="1">
    <source>
        <dbReference type="EMBL" id="MFO3667879.1"/>
    </source>
</evidence>
<proteinExistence type="predicted"/>
<keyword evidence="2" id="KW-1185">Reference proteome</keyword>
<protein>
    <submittedName>
        <fullName evidence="1">CXXX repeat peptide modification system protein</fullName>
    </submittedName>
</protein>
<evidence type="ECO:0000313" key="2">
    <source>
        <dbReference type="Proteomes" id="UP001637994"/>
    </source>
</evidence>
<name>A0ABW9MGC1_9FIRM</name>
<dbReference type="InterPro" id="IPR026413">
    <property type="entry name" value="CXXX_rpt_assoc"/>
</dbReference>
<reference evidence="1 2" key="1">
    <citation type="journal article" date="2025" name="Anaerobe">
        <title>Description of Anaerococcus kampingiae sp. nov., Anaerococcus groningensis sp. nov., Anaerococcus martiniensis sp. nov., and Anaerococcus cruorum sp. nov., isolated from human clinical specimens.</title>
        <authorList>
            <person name="Boiten K.E."/>
            <person name="Meijer J."/>
            <person name="van Wezel E.M."/>
            <person name="Veloo A.C.M."/>
        </authorList>
    </citation>
    <scope>NUCLEOTIDE SEQUENCE [LARGE SCALE GENOMIC DNA]</scope>
    <source>
        <strain evidence="1 2">ENR0874</strain>
    </source>
</reference>
<gene>
    <name evidence="1" type="ORF">ACCQ42_08860</name>
</gene>
<dbReference type="NCBIfam" id="TIGR04116">
    <property type="entry name" value="CXXX_rpt_assoc"/>
    <property type="match status" value="1"/>
</dbReference>
<comment type="caution">
    <text evidence="1">The sequence shown here is derived from an EMBL/GenBank/DDBJ whole genome shotgun (WGS) entry which is preliminary data.</text>
</comment>
<dbReference type="Proteomes" id="UP001637994">
    <property type="component" value="Unassembled WGS sequence"/>
</dbReference>
<sequence length="96" mass="11469">MDCERNIELTSEEVKNLMIRVQKFNSIRTIDLIIRNNPNIVGEFDMDESIFANVETELLYADKNCRKWWNEICEKYKLQKDLGFRVDYESCVLTLL</sequence>
<organism evidence="1 2">
    <name type="scientific">Anaerococcus kampingae</name>
    <dbReference type="NCBI Taxonomy" id="3115614"/>
    <lineage>
        <taxon>Bacteria</taxon>
        <taxon>Bacillati</taxon>
        <taxon>Bacillota</taxon>
        <taxon>Tissierellia</taxon>
        <taxon>Tissierellales</taxon>
        <taxon>Peptoniphilaceae</taxon>
        <taxon>Anaerococcus</taxon>
    </lineage>
</organism>
<dbReference type="EMBL" id="JBGMEF010000039">
    <property type="protein sequence ID" value="MFO3667879.1"/>
    <property type="molecule type" value="Genomic_DNA"/>
</dbReference>
<accession>A0ABW9MGC1</accession>